<feature type="coiled-coil region" evidence="6">
    <location>
        <begin position="19"/>
        <end position="46"/>
    </location>
</feature>
<dbReference type="EMBL" id="FQXN01000001">
    <property type="protein sequence ID" value="SHH18789.1"/>
    <property type="molecule type" value="Genomic_DNA"/>
</dbReference>
<dbReference type="Proteomes" id="UP000242592">
    <property type="component" value="Unassembled WGS sequence"/>
</dbReference>
<protein>
    <submittedName>
        <fullName evidence="7">Geranylgeranyl diphosphate synthase, type I</fullName>
    </submittedName>
</protein>
<organism evidence="7 8">
    <name type="scientific">Thermosipho atlanticus DSM 15807</name>
    <dbReference type="NCBI Taxonomy" id="1123380"/>
    <lineage>
        <taxon>Bacteria</taxon>
        <taxon>Thermotogati</taxon>
        <taxon>Thermotogota</taxon>
        <taxon>Thermotogae</taxon>
        <taxon>Thermotogales</taxon>
        <taxon>Fervidobacteriaceae</taxon>
        <taxon>Thermosipho</taxon>
    </lineage>
</organism>
<dbReference type="InterPro" id="IPR033749">
    <property type="entry name" value="Polyprenyl_synt_CS"/>
</dbReference>
<accession>A0A1M5QYK1</accession>
<dbReference type="PANTHER" id="PTHR11525:SF0">
    <property type="entry name" value="FARNESYL PYROPHOSPHATE SYNTHASE"/>
    <property type="match status" value="1"/>
</dbReference>
<dbReference type="GO" id="GO:0004161">
    <property type="term" value="F:dimethylallyltranstransferase activity"/>
    <property type="evidence" value="ECO:0007669"/>
    <property type="project" value="TreeGrafter"/>
</dbReference>
<name>A0A1M5QYK1_9BACT</name>
<comment type="cofactor">
    <cofactor evidence="1">
        <name>Mg(2+)</name>
        <dbReference type="ChEBI" id="CHEBI:18420"/>
    </cofactor>
</comment>
<dbReference type="Gene3D" id="1.10.600.10">
    <property type="entry name" value="Farnesyl Diphosphate Synthase"/>
    <property type="match status" value="1"/>
</dbReference>
<dbReference type="STRING" id="1123380.SAMN02745199_0209"/>
<dbReference type="PROSITE" id="PS00723">
    <property type="entry name" value="POLYPRENYL_SYNTHASE_1"/>
    <property type="match status" value="1"/>
</dbReference>
<reference evidence="8" key="1">
    <citation type="submission" date="2016-11" db="EMBL/GenBank/DDBJ databases">
        <authorList>
            <person name="Varghese N."/>
            <person name="Submissions S."/>
        </authorList>
    </citation>
    <scope>NUCLEOTIDE SEQUENCE [LARGE SCALE GENOMIC DNA]</scope>
    <source>
        <strain evidence="8">DSM 15807</strain>
    </source>
</reference>
<dbReference type="GO" id="GO:0045337">
    <property type="term" value="P:farnesyl diphosphate biosynthetic process"/>
    <property type="evidence" value="ECO:0007669"/>
    <property type="project" value="TreeGrafter"/>
</dbReference>
<dbReference type="SFLD" id="SFLDS00005">
    <property type="entry name" value="Isoprenoid_Synthase_Type_I"/>
    <property type="match status" value="1"/>
</dbReference>
<gene>
    <name evidence="7" type="ORF">SAMN02745199_0209</name>
</gene>
<dbReference type="GO" id="GO:0004337">
    <property type="term" value="F:(2E,6E)-farnesyl diphosphate synthase activity"/>
    <property type="evidence" value="ECO:0007669"/>
    <property type="project" value="TreeGrafter"/>
</dbReference>
<dbReference type="GO" id="GO:0046872">
    <property type="term" value="F:metal ion binding"/>
    <property type="evidence" value="ECO:0007669"/>
    <property type="project" value="UniProtKB-KW"/>
</dbReference>
<keyword evidence="3" id="KW-0479">Metal-binding</keyword>
<evidence type="ECO:0000256" key="2">
    <source>
        <dbReference type="ARBA" id="ARBA00022679"/>
    </source>
</evidence>
<evidence type="ECO:0000256" key="5">
    <source>
        <dbReference type="RuleBase" id="RU004466"/>
    </source>
</evidence>
<dbReference type="Pfam" id="PF00348">
    <property type="entry name" value="polyprenyl_synt"/>
    <property type="match status" value="1"/>
</dbReference>
<evidence type="ECO:0000256" key="3">
    <source>
        <dbReference type="ARBA" id="ARBA00022723"/>
    </source>
</evidence>
<dbReference type="AlphaFoldDB" id="A0A1M5QYK1"/>
<evidence type="ECO:0000313" key="8">
    <source>
        <dbReference type="Proteomes" id="UP000242592"/>
    </source>
</evidence>
<keyword evidence="6" id="KW-0175">Coiled coil</keyword>
<dbReference type="InterPro" id="IPR039702">
    <property type="entry name" value="FPS1-like"/>
</dbReference>
<dbReference type="RefSeq" id="WP_073071177.1">
    <property type="nucleotide sequence ID" value="NZ_FQXN01000001.1"/>
</dbReference>
<sequence length="343" mass="40003">MDFVEFKKLHLEKIDFYLNKIFEEKKLTLNKELSELIEEVKNFSLRPGKRIRPLLFILGYEAYKENEELTEEQLYSIAASLEIMHAFLLIHDDIMDRATMRRGAPTLHLSLNAKYMNIVNNKKIGEDLSIVLGDLLFFYVLNVISKINIPNFRDFLEAFSECYISTAYGQLLDSLYSLRKKQRIKGMSFEIAKLKTAYYSFYYPFYLGYLATNSASNLEEIETIKKAIIPAGIAFQIRDDIISVFDKSSGKTNTADIMEGKYTSLIDLGDYDKSFFSIFIKSEKTSEEIQFLIESIKKSKAYDRALEKMNKLFDESLEKIEDLKIDEEYKQLLREIINTLRSI</sequence>
<comment type="similarity">
    <text evidence="5">Belongs to the FPP/GGPP synthase family.</text>
</comment>
<keyword evidence="4" id="KW-0460">Magnesium</keyword>
<dbReference type="PANTHER" id="PTHR11525">
    <property type="entry name" value="FARNESYL-PYROPHOSPHATE SYNTHETASE"/>
    <property type="match status" value="1"/>
</dbReference>
<evidence type="ECO:0000256" key="4">
    <source>
        <dbReference type="ARBA" id="ARBA00022842"/>
    </source>
</evidence>
<proteinExistence type="inferred from homology"/>
<dbReference type="SUPFAM" id="SSF48576">
    <property type="entry name" value="Terpenoid synthases"/>
    <property type="match status" value="1"/>
</dbReference>
<evidence type="ECO:0000256" key="1">
    <source>
        <dbReference type="ARBA" id="ARBA00001946"/>
    </source>
</evidence>
<dbReference type="InterPro" id="IPR000092">
    <property type="entry name" value="Polyprenyl_synt"/>
</dbReference>
<keyword evidence="2 5" id="KW-0808">Transferase</keyword>
<dbReference type="GO" id="GO:0005737">
    <property type="term" value="C:cytoplasm"/>
    <property type="evidence" value="ECO:0007669"/>
    <property type="project" value="TreeGrafter"/>
</dbReference>
<dbReference type="CDD" id="cd00685">
    <property type="entry name" value="Trans_IPPS_HT"/>
    <property type="match status" value="1"/>
</dbReference>
<keyword evidence="8" id="KW-1185">Reference proteome</keyword>
<evidence type="ECO:0000313" key="7">
    <source>
        <dbReference type="EMBL" id="SHH18789.1"/>
    </source>
</evidence>
<evidence type="ECO:0000256" key="6">
    <source>
        <dbReference type="SAM" id="Coils"/>
    </source>
</evidence>
<dbReference type="OrthoDB" id="9805316at2"/>
<dbReference type="InterPro" id="IPR008949">
    <property type="entry name" value="Isoprenoid_synthase_dom_sf"/>
</dbReference>